<dbReference type="AlphaFoldDB" id="A0A4U1BW36"/>
<keyword evidence="3" id="KW-1185">Reference proteome</keyword>
<reference evidence="2 3" key="1">
    <citation type="submission" date="2019-04" db="EMBL/GenBank/DDBJ databases">
        <title>Pedobacter sp. AR-2-6 sp. nov., isolated from Arctic soil.</title>
        <authorList>
            <person name="Dahal R.H."/>
            <person name="Kim D.-U."/>
        </authorList>
    </citation>
    <scope>NUCLEOTIDE SEQUENCE [LARGE SCALE GENOMIC DNA]</scope>
    <source>
        <strain evidence="2 3">AR-2-6</strain>
    </source>
</reference>
<dbReference type="Proteomes" id="UP000310477">
    <property type="component" value="Unassembled WGS sequence"/>
</dbReference>
<evidence type="ECO:0000259" key="1">
    <source>
        <dbReference type="Pfam" id="PF20698"/>
    </source>
</evidence>
<protein>
    <recommendedName>
        <fullName evidence="1">PIN domain-containing protein</fullName>
    </recommendedName>
</protein>
<dbReference type="InterPro" id="IPR011990">
    <property type="entry name" value="TPR-like_helical_dom_sf"/>
</dbReference>
<dbReference type="RefSeq" id="WP_136878408.1">
    <property type="nucleotide sequence ID" value="NZ_SWBO01000015.1"/>
</dbReference>
<evidence type="ECO:0000313" key="2">
    <source>
        <dbReference type="EMBL" id="TKB96670.1"/>
    </source>
</evidence>
<dbReference type="InterPro" id="IPR048987">
    <property type="entry name" value="PIN-TPR-GreABC"/>
</dbReference>
<feature type="domain" description="PIN" evidence="1">
    <location>
        <begin position="958"/>
        <end position="1097"/>
    </location>
</feature>
<proteinExistence type="predicted"/>
<dbReference type="SUPFAM" id="SSF48452">
    <property type="entry name" value="TPR-like"/>
    <property type="match status" value="1"/>
</dbReference>
<dbReference type="Pfam" id="PF20698">
    <property type="entry name" value="PIN-TPR-GreABC"/>
    <property type="match status" value="1"/>
</dbReference>
<comment type="caution">
    <text evidence="2">The sequence shown here is derived from an EMBL/GenBank/DDBJ whole genome shotgun (WGS) entry which is preliminary data.</text>
</comment>
<organism evidence="2 3">
    <name type="scientific">Pedobacter cryotolerans</name>
    <dbReference type="NCBI Taxonomy" id="2571270"/>
    <lineage>
        <taxon>Bacteria</taxon>
        <taxon>Pseudomonadati</taxon>
        <taxon>Bacteroidota</taxon>
        <taxon>Sphingobacteriia</taxon>
        <taxon>Sphingobacteriales</taxon>
        <taxon>Sphingobacteriaceae</taxon>
        <taxon>Pedobacter</taxon>
    </lineage>
</organism>
<dbReference type="EMBL" id="SWBO01000015">
    <property type="protein sequence ID" value="TKB96670.1"/>
    <property type="molecule type" value="Genomic_DNA"/>
</dbReference>
<dbReference type="Gene3D" id="1.25.40.10">
    <property type="entry name" value="Tetratricopeptide repeat domain"/>
    <property type="match status" value="1"/>
</dbReference>
<dbReference type="OrthoDB" id="1408321at2"/>
<gene>
    <name evidence="2" type="ORF">FA045_17635</name>
</gene>
<name>A0A4U1BW36_9SPHI</name>
<accession>A0A4U1BW36</accession>
<sequence>MIDPATALGIATFSANTLATYFVKRGFDLAFAKNDDFKDNLRDAIDKTIETYDEKYGQDSGKLMPFYHSLNVIDELLKFRIMHPEDYDPVKLTQVLESEPGIALPTQKNIEDFYAIFITNVEADPKLKKLEVKQTFDQEIFNISRKVDEMRRQMESMSLAMDGDLQMQWKNRLDSYTDTLRAFKPATAIKLLEQLEESFTTSTNKPNQHFIALLAYQKGVCQHFLGEGEKSARSYLEAYRLDPNNILYKEQAALAHFKLDSIENSNKMAEELIEQDLYSTMGWALKLLGTSTGEFSILLNQAPSLVAKNDDFQKIVHNMLMNKDRIETLNLLYRENKLLSPSDFKEFEITIANYNLYLFWILNAVNRYYKNMYIDFREPAARDNELIVFLNERLEKLTEITTGTEIEKQTLDFKFLLAFTNFMITREERYALEMQKHYQTLEGKTFFNALQCANALQQTGRYYDAIEIIEGRETNEPEILMLLAHCYSRTNQDEAHLLAMKRFFASIHELPENYLETYLNAMIETALRGFDKEFAATEFTENKTFINKSHQEIISLLSELLFGENTLENSDKLLDLAMGLSNETACSMIASAFFSAEKYKHAIQAFRKSGAENDRGRALHHYIHSLAANGKNDIEVLKLLKLWRTEIDFDQEFLLKEIQMRRDLMEWAEVIEICEAYFKEIPKNDGVINLYLIALHELGNEISINKLNEIAEQVMNYGFSHSAHITNAGTILIKNGLPQQGFELLYRYAKDPLQTEVRTAYLQACLLSSKLNSSMEPMEAFDVVKEGTFVKYTRDRTTHFVEMTPINCVSPIFSKFIGHKPGDHFTIKRPMTNQEDIIMIERVMNKYLSLHDEIFAQVATDPFSGIPFAAIIIDPDNPGSILQTLQEMFGESGAKAKMMAQQELEKYYKYQISFTEVVLNPHDKKYLDAYANLVSGKGFATIPMRDFMNTEIGNNKWVIDFSSILMLYQISTNHQVEYGSKFIISRYMHEHIKHVLQQMESDLPSEMSVTVGGHKPKIYQTHESFNSNRINYTRGLLAWIDQNCTIELAPNTLEVIRQNNLVIGENFVVDIVVSTMLLAQQSDYIIISDDFFYLKHGFLNLNKLRSTELFVKALFGIDHSSLDEFVNNSYIGFAPNDFQLNEMYSKHLSGLPNNYALCLENLSARNSTLNLSSAVKHIKHILLSAVISYEKMESDVTAVWVGALRNINTSIRQSLESRIRMEFALLGLKLDLVLKSLDAAYLILEMEN</sequence>
<evidence type="ECO:0000313" key="3">
    <source>
        <dbReference type="Proteomes" id="UP000310477"/>
    </source>
</evidence>